<comment type="similarity">
    <text evidence="2">Belongs to the major facilitator superfamily. Monocarboxylate porter (TC 2.A.1.13) family.</text>
</comment>
<comment type="caution">
    <text evidence="6">The sequence shown here is derived from an EMBL/GenBank/DDBJ whole genome shotgun (WGS) entry which is preliminary data.</text>
</comment>
<feature type="transmembrane region" description="Helical" evidence="4">
    <location>
        <begin position="351"/>
        <end position="373"/>
    </location>
</feature>
<feature type="transmembrane region" description="Helical" evidence="4">
    <location>
        <begin position="293"/>
        <end position="314"/>
    </location>
</feature>
<organism evidence="6 7">
    <name type="scientific">Armillaria tabescens</name>
    <name type="common">Ringless honey mushroom</name>
    <name type="synonym">Agaricus tabescens</name>
    <dbReference type="NCBI Taxonomy" id="1929756"/>
    <lineage>
        <taxon>Eukaryota</taxon>
        <taxon>Fungi</taxon>
        <taxon>Dikarya</taxon>
        <taxon>Basidiomycota</taxon>
        <taxon>Agaricomycotina</taxon>
        <taxon>Agaricomycetes</taxon>
        <taxon>Agaricomycetidae</taxon>
        <taxon>Agaricales</taxon>
        <taxon>Marasmiineae</taxon>
        <taxon>Physalacriaceae</taxon>
        <taxon>Desarmillaria</taxon>
    </lineage>
</organism>
<keyword evidence="4" id="KW-0472">Membrane</keyword>
<evidence type="ECO:0000256" key="1">
    <source>
        <dbReference type="ARBA" id="ARBA00004141"/>
    </source>
</evidence>
<feature type="transmembrane region" description="Helical" evidence="4">
    <location>
        <begin position="183"/>
        <end position="203"/>
    </location>
</feature>
<name>A0AA39N7S4_ARMTA</name>
<feature type="compositionally biased region" description="Basic and acidic residues" evidence="3">
    <location>
        <begin position="26"/>
        <end position="43"/>
    </location>
</feature>
<dbReference type="GO" id="GO:0016020">
    <property type="term" value="C:membrane"/>
    <property type="evidence" value="ECO:0007669"/>
    <property type="project" value="UniProtKB-SubCell"/>
</dbReference>
<dbReference type="GeneID" id="85360745"/>
<dbReference type="InterPro" id="IPR020846">
    <property type="entry name" value="MFS_dom"/>
</dbReference>
<comment type="subcellular location">
    <subcellularLocation>
        <location evidence="1">Membrane</location>
        <topology evidence="1">Multi-pass membrane protein</topology>
    </subcellularLocation>
</comment>
<dbReference type="InterPro" id="IPR011701">
    <property type="entry name" value="MFS"/>
</dbReference>
<feature type="transmembrane region" description="Helical" evidence="4">
    <location>
        <begin position="150"/>
        <end position="171"/>
    </location>
</feature>
<proteinExistence type="inferred from homology"/>
<dbReference type="Proteomes" id="UP001175211">
    <property type="component" value="Unassembled WGS sequence"/>
</dbReference>
<reference evidence="6" key="1">
    <citation type="submission" date="2023-06" db="EMBL/GenBank/DDBJ databases">
        <authorList>
            <consortium name="Lawrence Berkeley National Laboratory"/>
            <person name="Ahrendt S."/>
            <person name="Sahu N."/>
            <person name="Indic B."/>
            <person name="Wong-Bajracharya J."/>
            <person name="Merenyi Z."/>
            <person name="Ke H.-M."/>
            <person name="Monk M."/>
            <person name="Kocsube S."/>
            <person name="Drula E."/>
            <person name="Lipzen A."/>
            <person name="Balint B."/>
            <person name="Henrissat B."/>
            <person name="Andreopoulos B."/>
            <person name="Martin F.M."/>
            <person name="Harder C.B."/>
            <person name="Rigling D."/>
            <person name="Ford K.L."/>
            <person name="Foster G.D."/>
            <person name="Pangilinan J."/>
            <person name="Papanicolaou A."/>
            <person name="Barry K."/>
            <person name="LaButti K."/>
            <person name="Viragh M."/>
            <person name="Koriabine M."/>
            <person name="Yan M."/>
            <person name="Riley R."/>
            <person name="Champramary S."/>
            <person name="Plett K.L."/>
            <person name="Tsai I.J."/>
            <person name="Slot J."/>
            <person name="Sipos G."/>
            <person name="Plett J."/>
            <person name="Nagy L.G."/>
            <person name="Grigoriev I.V."/>
        </authorList>
    </citation>
    <scope>NUCLEOTIDE SEQUENCE</scope>
    <source>
        <strain evidence="6">CCBAS 213</strain>
    </source>
</reference>
<feature type="transmembrane region" description="Helical" evidence="4">
    <location>
        <begin position="415"/>
        <end position="436"/>
    </location>
</feature>
<evidence type="ECO:0000256" key="4">
    <source>
        <dbReference type="SAM" id="Phobius"/>
    </source>
</evidence>
<dbReference type="PROSITE" id="PS50850">
    <property type="entry name" value="MFS"/>
    <property type="match status" value="1"/>
</dbReference>
<dbReference type="PANTHER" id="PTHR11360:SF284">
    <property type="entry name" value="EG:103B4.3 PROTEIN-RELATED"/>
    <property type="match status" value="1"/>
</dbReference>
<protein>
    <submittedName>
        <fullName evidence="6">Major facilitator superfamily domain-containing protein</fullName>
    </submittedName>
</protein>
<feature type="transmembrane region" description="Helical" evidence="4">
    <location>
        <begin position="326"/>
        <end position="345"/>
    </location>
</feature>
<gene>
    <name evidence="6" type="ORF">EV420DRAFT_1641145</name>
</gene>
<dbReference type="Gene3D" id="1.20.1250.20">
    <property type="entry name" value="MFS general substrate transporter like domains"/>
    <property type="match status" value="1"/>
</dbReference>
<dbReference type="PANTHER" id="PTHR11360">
    <property type="entry name" value="MONOCARBOXYLATE TRANSPORTER"/>
    <property type="match status" value="1"/>
</dbReference>
<dbReference type="Pfam" id="PF07690">
    <property type="entry name" value="MFS_1"/>
    <property type="match status" value="1"/>
</dbReference>
<dbReference type="EMBL" id="JAUEPS010000012">
    <property type="protein sequence ID" value="KAK0460595.1"/>
    <property type="molecule type" value="Genomic_DNA"/>
</dbReference>
<evidence type="ECO:0000256" key="3">
    <source>
        <dbReference type="SAM" id="MobiDB-lite"/>
    </source>
</evidence>
<dbReference type="RefSeq" id="XP_060332634.1">
    <property type="nucleotide sequence ID" value="XM_060477197.1"/>
</dbReference>
<dbReference type="AlphaFoldDB" id="A0AA39N7S4"/>
<feature type="region of interest" description="Disordered" evidence="3">
    <location>
        <begin position="26"/>
        <end position="45"/>
    </location>
</feature>
<dbReference type="InterPro" id="IPR036259">
    <property type="entry name" value="MFS_trans_sf"/>
</dbReference>
<keyword evidence="4" id="KW-0812">Transmembrane</keyword>
<keyword evidence="7" id="KW-1185">Reference proteome</keyword>
<feature type="transmembrane region" description="Helical" evidence="4">
    <location>
        <begin position="215"/>
        <end position="234"/>
    </location>
</feature>
<evidence type="ECO:0000259" key="5">
    <source>
        <dbReference type="PROSITE" id="PS50850"/>
    </source>
</evidence>
<sequence length="448" mass="48614">MSTHTNIHSRDAIPAEAMLAPTTQALDEKATKDTSSDTDHTSPDDWEYPDGGLRAWLVVLGCFMFSCTCMGFGLIWGALQDYYHTHMFPDVSLSILSLVGGVQNCTMGVTSYIAGGIGDRYGYKKMIALSSVLAYTFLLASAFSTKLYHLFLFQGVLLGFSQGLGMPLYMALPSQWFLRKRGFATGLAVAGSGIGAGIGSIIIRVLLTRLGLRKAMLVYSGMHGAVWIIAFILLKERPMTGLRRKKRWLPERVNGQFYSVALSICVGLFGYLAPFYFITTYTKQFVPSINPDSLLVVGPLVVMNLCAGIGRISAGSLADYLGPINVFFLSFFLGGVFQILVWTFSKTYASIMVFAALFGLVGCWFISLLPVVCAELFGVEGLSTITGFMILMNAPGQLAGSSISGAILTRSGGQWWAVTLYSGGIMILGACCILYARFSKEKRLFAAV</sequence>
<feature type="transmembrane region" description="Helical" evidence="4">
    <location>
        <begin position="55"/>
        <end position="79"/>
    </location>
</feature>
<evidence type="ECO:0000313" key="6">
    <source>
        <dbReference type="EMBL" id="KAK0460595.1"/>
    </source>
</evidence>
<keyword evidence="4" id="KW-1133">Transmembrane helix</keyword>
<feature type="domain" description="Major facilitator superfamily (MFS) profile" evidence="5">
    <location>
        <begin position="54"/>
        <end position="441"/>
    </location>
</feature>
<feature type="transmembrane region" description="Helical" evidence="4">
    <location>
        <begin position="91"/>
        <end position="114"/>
    </location>
</feature>
<feature type="transmembrane region" description="Helical" evidence="4">
    <location>
        <begin position="126"/>
        <end position="144"/>
    </location>
</feature>
<dbReference type="GO" id="GO:0022857">
    <property type="term" value="F:transmembrane transporter activity"/>
    <property type="evidence" value="ECO:0007669"/>
    <property type="project" value="InterPro"/>
</dbReference>
<accession>A0AA39N7S4</accession>
<evidence type="ECO:0000256" key="2">
    <source>
        <dbReference type="ARBA" id="ARBA00006727"/>
    </source>
</evidence>
<evidence type="ECO:0000313" key="7">
    <source>
        <dbReference type="Proteomes" id="UP001175211"/>
    </source>
</evidence>
<feature type="transmembrane region" description="Helical" evidence="4">
    <location>
        <begin position="255"/>
        <end position="273"/>
    </location>
</feature>
<dbReference type="SUPFAM" id="SSF103473">
    <property type="entry name" value="MFS general substrate transporter"/>
    <property type="match status" value="1"/>
</dbReference>
<feature type="transmembrane region" description="Helical" evidence="4">
    <location>
        <begin position="385"/>
        <end position="409"/>
    </location>
</feature>
<dbReference type="InterPro" id="IPR050327">
    <property type="entry name" value="Proton-linked_MCT"/>
</dbReference>